<dbReference type="InterPro" id="IPR007197">
    <property type="entry name" value="rSAM"/>
</dbReference>
<organism evidence="7 8">
    <name type="scientific">Pseudodesulfovibrio aespoeensis (strain ATCC 700646 / DSM 10631 / Aspo-2)</name>
    <name type="common">Desulfovibrio aespoeensis</name>
    <dbReference type="NCBI Taxonomy" id="643562"/>
    <lineage>
        <taxon>Bacteria</taxon>
        <taxon>Pseudomonadati</taxon>
        <taxon>Thermodesulfobacteriota</taxon>
        <taxon>Desulfovibrionia</taxon>
        <taxon>Desulfovibrionales</taxon>
        <taxon>Desulfovibrionaceae</taxon>
    </lineage>
</organism>
<evidence type="ECO:0000256" key="2">
    <source>
        <dbReference type="ARBA" id="ARBA00022691"/>
    </source>
</evidence>
<dbReference type="InterPro" id="IPR034466">
    <property type="entry name" value="Methyltransferase_Class_B"/>
</dbReference>
<keyword evidence="4" id="KW-0408">Iron</keyword>
<dbReference type="OrthoDB" id="9804952at2"/>
<proteinExistence type="predicted"/>
<evidence type="ECO:0000313" key="7">
    <source>
        <dbReference type="EMBL" id="ADU62618.1"/>
    </source>
</evidence>
<dbReference type="EMBL" id="CP002431">
    <property type="protein sequence ID" value="ADU62618.1"/>
    <property type="molecule type" value="Genomic_DNA"/>
</dbReference>
<evidence type="ECO:0000256" key="1">
    <source>
        <dbReference type="ARBA" id="ARBA00001966"/>
    </source>
</evidence>
<comment type="cofactor">
    <cofactor evidence="1">
        <name>[4Fe-4S] cluster</name>
        <dbReference type="ChEBI" id="CHEBI:49883"/>
    </cofactor>
</comment>
<dbReference type="InterPro" id="IPR023404">
    <property type="entry name" value="rSAM_horseshoe"/>
</dbReference>
<dbReference type="Gene3D" id="3.80.30.20">
    <property type="entry name" value="tm_1862 like domain"/>
    <property type="match status" value="1"/>
</dbReference>
<dbReference type="GO" id="GO:0005829">
    <property type="term" value="C:cytosol"/>
    <property type="evidence" value="ECO:0007669"/>
    <property type="project" value="TreeGrafter"/>
</dbReference>
<keyword evidence="3" id="KW-0479">Metal-binding</keyword>
<sequence length="439" mass="49870">MNKSILLVYPEPDFDKDHRFGYSLQLLYLSSSLKDLDFKVKFVDYSVEKFDEQKFHESIDNIDCVIVELDAFPLKRSANVSNGFQIAQLTKEYRDEVLTVAIGKHCTLVNESIPVFDLTVSGEPEVELPRIINGFLAGGEIKNNFISLGTIADLSRVPFADRQLLDEEQIKGKRLNKKAHLAPSALLETSRGCPGSCSFCQRKGWDKKLRFFSEEKIYTDFQELIFSGINNIWITDENFTANLGRAKKILNKFAELKGTHSLKIAISSWAKIDKEFISVAQKAGVSVISFGVESKNRSILDYYKKSIDFKLLDEILEEADRVGVFTIGNFIVGAPDDDEETIQESLNYAIHSRFDDVNVKLLDYMIGSELYEGLPDKVKEGKIHLFSCSENGLSKYSKSELMAFKSDFVSKFQKLKRIKMLRKIKDNGTPYFLSSQIPQ</sequence>
<keyword evidence="2" id="KW-0949">S-adenosyl-L-methionine</keyword>
<reference evidence="7 8" key="2">
    <citation type="journal article" date="2014" name="Genome Announc.">
        <title>Complete Genome Sequence of the Subsurface, Mesophilic Sulfate-Reducing Bacterium Desulfovibrio aespoeensis Aspo-2.</title>
        <authorList>
            <person name="Pedersen K."/>
            <person name="Bengtsson A."/>
            <person name="Edlund J."/>
            <person name="Rabe L."/>
            <person name="Hazen T."/>
            <person name="Chakraborty R."/>
            <person name="Goodwin L."/>
            <person name="Shapiro N."/>
        </authorList>
    </citation>
    <scope>NUCLEOTIDE SEQUENCE [LARGE SCALE GENOMIC DNA]</scope>
    <source>
        <strain evidence="8">ATCC 700646 / DSM 10631 / Aspo-2</strain>
    </source>
</reference>
<dbReference type="GO" id="GO:0046872">
    <property type="term" value="F:metal ion binding"/>
    <property type="evidence" value="ECO:0007669"/>
    <property type="project" value="UniProtKB-KW"/>
</dbReference>
<dbReference type="Proteomes" id="UP000002191">
    <property type="component" value="Chromosome"/>
</dbReference>
<protein>
    <submittedName>
        <fullName evidence="7">Radical SAM domain protein</fullName>
    </submittedName>
</protein>
<dbReference type="GO" id="GO:0003824">
    <property type="term" value="F:catalytic activity"/>
    <property type="evidence" value="ECO:0007669"/>
    <property type="project" value="InterPro"/>
</dbReference>
<gene>
    <name evidence="7" type="ordered locus">Daes_1605</name>
</gene>
<dbReference type="KEGG" id="das:Daes_1605"/>
<keyword evidence="5" id="KW-0411">Iron-sulfur</keyword>
<evidence type="ECO:0000259" key="6">
    <source>
        <dbReference type="PROSITE" id="PS51918"/>
    </source>
</evidence>
<dbReference type="PANTHER" id="PTHR43409">
    <property type="entry name" value="ANAEROBIC MAGNESIUM-PROTOPORPHYRIN IX MONOMETHYL ESTER CYCLASE-RELATED"/>
    <property type="match status" value="1"/>
</dbReference>
<reference evidence="8" key="1">
    <citation type="submission" date="2010-12" db="EMBL/GenBank/DDBJ databases">
        <title>Complete sequence of Desulfovibrio aespoeensis Aspo-2.</title>
        <authorList>
            <consortium name="US DOE Joint Genome Institute"/>
            <person name="Lucas S."/>
            <person name="Copeland A."/>
            <person name="Lapidus A."/>
            <person name="Cheng J.-F."/>
            <person name="Goodwin L."/>
            <person name="Pitluck S."/>
            <person name="Chertkov O."/>
            <person name="Misra M."/>
            <person name="Detter J.C."/>
            <person name="Han C."/>
            <person name="Tapia R."/>
            <person name="Land M."/>
            <person name="Hauser L."/>
            <person name="Kyrpides N."/>
            <person name="Ivanova N."/>
            <person name="Ovchinnikova G."/>
            <person name="Pedersen K."/>
            <person name="Jagevall S."/>
            <person name="Hazen T."/>
            <person name="Woyke T."/>
        </authorList>
    </citation>
    <scope>NUCLEOTIDE SEQUENCE [LARGE SCALE GENOMIC DNA]</scope>
    <source>
        <strain evidence="8">ATCC 700646 / DSM 10631 / Aspo-2</strain>
    </source>
</reference>
<dbReference type="SMART" id="SM00729">
    <property type="entry name" value="Elp3"/>
    <property type="match status" value="1"/>
</dbReference>
<dbReference type="CDD" id="cd01335">
    <property type="entry name" value="Radical_SAM"/>
    <property type="match status" value="1"/>
</dbReference>
<dbReference type="InterPro" id="IPR051198">
    <property type="entry name" value="BchE-like"/>
</dbReference>
<dbReference type="STRING" id="643562.Daes_1605"/>
<name>E6VXB2_PSEA9</name>
<feature type="domain" description="Radical SAM core" evidence="6">
    <location>
        <begin position="179"/>
        <end position="405"/>
    </location>
</feature>
<dbReference type="HOGENOM" id="CLU_021572_4_3_7"/>
<evidence type="ECO:0000256" key="3">
    <source>
        <dbReference type="ARBA" id="ARBA00022723"/>
    </source>
</evidence>
<evidence type="ECO:0000313" key="8">
    <source>
        <dbReference type="Proteomes" id="UP000002191"/>
    </source>
</evidence>
<dbReference type="Pfam" id="PF04055">
    <property type="entry name" value="Radical_SAM"/>
    <property type="match status" value="1"/>
</dbReference>
<dbReference type="SFLD" id="SFLDG01082">
    <property type="entry name" value="B12-binding_domain_containing"/>
    <property type="match status" value="1"/>
</dbReference>
<dbReference type="RefSeq" id="WP_013514541.1">
    <property type="nucleotide sequence ID" value="NC_014844.1"/>
</dbReference>
<dbReference type="AlphaFoldDB" id="E6VXB2"/>
<dbReference type="InterPro" id="IPR058240">
    <property type="entry name" value="rSAM_sf"/>
</dbReference>
<dbReference type="InterPro" id="IPR006638">
    <property type="entry name" value="Elp3/MiaA/NifB-like_rSAM"/>
</dbReference>
<accession>E6VXB2</accession>
<dbReference type="PANTHER" id="PTHR43409:SF16">
    <property type="entry name" value="SLR0320 PROTEIN"/>
    <property type="match status" value="1"/>
</dbReference>
<dbReference type="GO" id="GO:0051539">
    <property type="term" value="F:4 iron, 4 sulfur cluster binding"/>
    <property type="evidence" value="ECO:0007669"/>
    <property type="project" value="UniProtKB-KW"/>
</dbReference>
<dbReference type="SFLD" id="SFLDG01123">
    <property type="entry name" value="methyltransferase_(Class_B)"/>
    <property type="match status" value="1"/>
</dbReference>
<dbReference type="eggNOG" id="COG1032">
    <property type="taxonomic scope" value="Bacteria"/>
</dbReference>
<keyword evidence="8" id="KW-1185">Reference proteome</keyword>
<dbReference type="PROSITE" id="PS51918">
    <property type="entry name" value="RADICAL_SAM"/>
    <property type="match status" value="1"/>
</dbReference>
<evidence type="ECO:0000256" key="4">
    <source>
        <dbReference type="ARBA" id="ARBA00023004"/>
    </source>
</evidence>
<evidence type="ECO:0000256" key="5">
    <source>
        <dbReference type="ARBA" id="ARBA00023014"/>
    </source>
</evidence>
<dbReference type="SUPFAM" id="SSF102114">
    <property type="entry name" value="Radical SAM enzymes"/>
    <property type="match status" value="1"/>
</dbReference>
<dbReference type="SFLD" id="SFLDS00029">
    <property type="entry name" value="Radical_SAM"/>
    <property type="match status" value="1"/>
</dbReference>